<dbReference type="PANTHER" id="PTHR44591:SF3">
    <property type="entry name" value="RESPONSE REGULATORY DOMAIN-CONTAINING PROTEIN"/>
    <property type="match status" value="1"/>
</dbReference>
<comment type="caution">
    <text evidence="4">The sequence shown here is derived from an EMBL/GenBank/DDBJ whole genome shotgun (WGS) entry which is preliminary data.</text>
</comment>
<protein>
    <recommendedName>
        <fullName evidence="3">Response regulatory domain-containing protein</fullName>
    </recommendedName>
</protein>
<evidence type="ECO:0000313" key="4">
    <source>
        <dbReference type="EMBL" id="GHF24940.1"/>
    </source>
</evidence>
<feature type="domain" description="Response regulatory" evidence="3">
    <location>
        <begin position="3"/>
        <end position="118"/>
    </location>
</feature>
<dbReference type="CDD" id="cd17574">
    <property type="entry name" value="REC_OmpR"/>
    <property type="match status" value="1"/>
</dbReference>
<keyword evidence="5" id="KW-1185">Reference proteome</keyword>
<dbReference type="PANTHER" id="PTHR44591">
    <property type="entry name" value="STRESS RESPONSE REGULATOR PROTEIN 1"/>
    <property type="match status" value="1"/>
</dbReference>
<organism evidence="4 5">
    <name type="scientific">Pseudolysinimonas yzui</name>
    <dbReference type="NCBI Taxonomy" id="2708254"/>
    <lineage>
        <taxon>Bacteria</taxon>
        <taxon>Bacillati</taxon>
        <taxon>Actinomycetota</taxon>
        <taxon>Actinomycetes</taxon>
        <taxon>Micrococcales</taxon>
        <taxon>Microbacteriaceae</taxon>
        <taxon>Pseudolysinimonas</taxon>
    </lineage>
</organism>
<feature type="modified residue" description="4-aspartylphosphate" evidence="2">
    <location>
        <position position="52"/>
    </location>
</feature>
<dbReference type="AlphaFoldDB" id="A0A8J3GSA2"/>
<reference evidence="4" key="1">
    <citation type="journal article" date="2014" name="Int. J. Syst. Evol. Microbiol.">
        <title>Complete genome sequence of Corynebacterium casei LMG S-19264T (=DSM 44701T), isolated from a smear-ripened cheese.</title>
        <authorList>
            <consortium name="US DOE Joint Genome Institute (JGI-PGF)"/>
            <person name="Walter F."/>
            <person name="Albersmeier A."/>
            <person name="Kalinowski J."/>
            <person name="Ruckert C."/>
        </authorList>
    </citation>
    <scope>NUCLEOTIDE SEQUENCE</scope>
    <source>
        <strain evidence="4">CGMCC 1.16548</strain>
    </source>
</reference>
<sequence length="121" mass="13305">MGSVVVVEDDDDIRMLIVRRLERAEHEVRSAVDGVEGLELIHERMPDVVVLDWMMPRLDGLGVVERLAADGGPRPRILMLTARNQQSDIDRARAAGVDDFLVKPFLGPDLLNAVGALLPAT</sequence>
<proteinExistence type="predicted"/>
<dbReference type="SUPFAM" id="SSF52172">
    <property type="entry name" value="CheY-like"/>
    <property type="match status" value="1"/>
</dbReference>
<evidence type="ECO:0000313" key="5">
    <source>
        <dbReference type="Proteomes" id="UP000617531"/>
    </source>
</evidence>
<dbReference type="GO" id="GO:0000160">
    <property type="term" value="P:phosphorelay signal transduction system"/>
    <property type="evidence" value="ECO:0007669"/>
    <property type="project" value="InterPro"/>
</dbReference>
<keyword evidence="1 2" id="KW-0597">Phosphoprotein</keyword>
<dbReference type="PROSITE" id="PS50110">
    <property type="entry name" value="RESPONSE_REGULATORY"/>
    <property type="match status" value="1"/>
</dbReference>
<dbReference type="Pfam" id="PF00072">
    <property type="entry name" value="Response_reg"/>
    <property type="match status" value="1"/>
</dbReference>
<evidence type="ECO:0000256" key="2">
    <source>
        <dbReference type="PROSITE-ProRule" id="PRU00169"/>
    </source>
</evidence>
<dbReference type="Proteomes" id="UP000617531">
    <property type="component" value="Unassembled WGS sequence"/>
</dbReference>
<dbReference type="Gene3D" id="3.40.50.2300">
    <property type="match status" value="1"/>
</dbReference>
<evidence type="ECO:0000256" key="1">
    <source>
        <dbReference type="ARBA" id="ARBA00022553"/>
    </source>
</evidence>
<dbReference type="RefSeq" id="WP_191284114.1">
    <property type="nucleotide sequence ID" value="NZ_BNAI01000009.1"/>
</dbReference>
<gene>
    <name evidence="4" type="ORF">GCM10011600_27510</name>
</gene>
<dbReference type="SMART" id="SM00448">
    <property type="entry name" value="REC"/>
    <property type="match status" value="1"/>
</dbReference>
<dbReference type="EMBL" id="BNAI01000009">
    <property type="protein sequence ID" value="GHF24940.1"/>
    <property type="molecule type" value="Genomic_DNA"/>
</dbReference>
<accession>A0A8J3GSA2</accession>
<dbReference type="InterPro" id="IPR011006">
    <property type="entry name" value="CheY-like_superfamily"/>
</dbReference>
<evidence type="ECO:0000259" key="3">
    <source>
        <dbReference type="PROSITE" id="PS50110"/>
    </source>
</evidence>
<dbReference type="InterPro" id="IPR001789">
    <property type="entry name" value="Sig_transdc_resp-reg_receiver"/>
</dbReference>
<name>A0A8J3GSA2_9MICO</name>
<reference evidence="4" key="2">
    <citation type="submission" date="2020-09" db="EMBL/GenBank/DDBJ databases">
        <authorList>
            <person name="Sun Q."/>
            <person name="Zhou Y."/>
        </authorList>
    </citation>
    <scope>NUCLEOTIDE SEQUENCE</scope>
    <source>
        <strain evidence="4">CGMCC 1.16548</strain>
    </source>
</reference>
<dbReference type="InterPro" id="IPR050595">
    <property type="entry name" value="Bact_response_regulator"/>
</dbReference>